<gene>
    <name evidence="8 10" type="primary">trpA</name>
    <name evidence="10" type="ORF">RWE15_13540</name>
</gene>
<comment type="subunit">
    <text evidence="2 8">Tetramer of two alpha and two beta chains.</text>
</comment>
<dbReference type="PANTHER" id="PTHR43406:SF1">
    <property type="entry name" value="TRYPTOPHAN SYNTHASE ALPHA CHAIN, CHLOROPLASTIC"/>
    <property type="match status" value="1"/>
</dbReference>
<accession>A0ABU5C7E5</accession>
<reference evidence="10 11" key="1">
    <citation type="submission" date="2023-10" db="EMBL/GenBank/DDBJ databases">
        <title>Virgibacillus halophilus 5B73C genome.</title>
        <authorList>
            <person name="Miliotis G."/>
            <person name="Sengupta P."/>
            <person name="Hameed A."/>
            <person name="Chuvochina M."/>
            <person name="Mcdonagh F."/>
            <person name="Simpson A.C."/>
            <person name="Singh N.K."/>
            <person name="Rekha P.D."/>
            <person name="Raman K."/>
            <person name="Hugenholtz P."/>
            <person name="Venkateswaran K."/>
        </authorList>
    </citation>
    <scope>NUCLEOTIDE SEQUENCE [LARGE SCALE GENOMIC DNA]</scope>
    <source>
        <strain evidence="10 11">5B73C</strain>
    </source>
</reference>
<dbReference type="InterPro" id="IPR013785">
    <property type="entry name" value="Aldolase_TIM"/>
</dbReference>
<evidence type="ECO:0000256" key="2">
    <source>
        <dbReference type="ARBA" id="ARBA00011270"/>
    </source>
</evidence>
<dbReference type="SUPFAM" id="SSF51366">
    <property type="entry name" value="Ribulose-phoshate binding barrel"/>
    <property type="match status" value="1"/>
</dbReference>
<evidence type="ECO:0000256" key="4">
    <source>
        <dbReference type="ARBA" id="ARBA00022822"/>
    </source>
</evidence>
<keyword evidence="4 8" id="KW-0822">Tryptophan biosynthesis</keyword>
<comment type="catalytic activity">
    <reaction evidence="7 8">
        <text>(1S,2R)-1-C-(indol-3-yl)glycerol 3-phosphate + L-serine = D-glyceraldehyde 3-phosphate + L-tryptophan + H2O</text>
        <dbReference type="Rhea" id="RHEA:10532"/>
        <dbReference type="ChEBI" id="CHEBI:15377"/>
        <dbReference type="ChEBI" id="CHEBI:33384"/>
        <dbReference type="ChEBI" id="CHEBI:57912"/>
        <dbReference type="ChEBI" id="CHEBI:58866"/>
        <dbReference type="ChEBI" id="CHEBI:59776"/>
        <dbReference type="EC" id="4.2.1.20"/>
    </reaction>
</comment>
<evidence type="ECO:0000313" key="10">
    <source>
        <dbReference type="EMBL" id="MDY0395255.1"/>
    </source>
</evidence>
<dbReference type="PANTHER" id="PTHR43406">
    <property type="entry name" value="TRYPTOPHAN SYNTHASE, ALPHA CHAIN"/>
    <property type="match status" value="1"/>
</dbReference>
<evidence type="ECO:0000256" key="9">
    <source>
        <dbReference type="RuleBase" id="RU003662"/>
    </source>
</evidence>
<keyword evidence="5 8" id="KW-0057">Aromatic amino acid biosynthesis</keyword>
<keyword evidence="6 8" id="KW-0456">Lyase</keyword>
<dbReference type="InterPro" id="IPR002028">
    <property type="entry name" value="Trp_synthase_suA"/>
</dbReference>
<dbReference type="GO" id="GO:0004834">
    <property type="term" value="F:tryptophan synthase activity"/>
    <property type="evidence" value="ECO:0007669"/>
    <property type="project" value="UniProtKB-EC"/>
</dbReference>
<keyword evidence="11" id="KW-1185">Reference proteome</keyword>
<organism evidence="10 11">
    <name type="scientific">Tigheibacillus halophilus</name>
    <dbReference type="NCBI Taxonomy" id="361280"/>
    <lineage>
        <taxon>Bacteria</taxon>
        <taxon>Bacillati</taxon>
        <taxon>Bacillota</taxon>
        <taxon>Bacilli</taxon>
        <taxon>Bacillales</taxon>
        <taxon>Bacillaceae</taxon>
        <taxon>Tigheibacillus</taxon>
    </lineage>
</organism>
<evidence type="ECO:0000313" key="11">
    <source>
        <dbReference type="Proteomes" id="UP001281447"/>
    </source>
</evidence>
<evidence type="ECO:0000256" key="1">
    <source>
        <dbReference type="ARBA" id="ARBA00004733"/>
    </source>
</evidence>
<dbReference type="RefSeq" id="WP_390356142.1">
    <property type="nucleotide sequence ID" value="NZ_JBHUIZ010000012.1"/>
</dbReference>
<proteinExistence type="inferred from homology"/>
<dbReference type="InterPro" id="IPR018204">
    <property type="entry name" value="Trp_synthase_alpha_AS"/>
</dbReference>
<dbReference type="Proteomes" id="UP001281447">
    <property type="component" value="Unassembled WGS sequence"/>
</dbReference>
<comment type="function">
    <text evidence="8">The alpha subunit is responsible for the aldol cleavage of indoleglycerol phosphate to indole and glyceraldehyde 3-phosphate.</text>
</comment>
<comment type="similarity">
    <text evidence="8 9">Belongs to the TrpA family.</text>
</comment>
<name>A0ABU5C7E5_9BACI</name>
<dbReference type="EMBL" id="JAWDIP010000003">
    <property type="protein sequence ID" value="MDY0395255.1"/>
    <property type="molecule type" value="Genomic_DNA"/>
</dbReference>
<dbReference type="EC" id="4.2.1.20" evidence="8"/>
<dbReference type="CDD" id="cd04724">
    <property type="entry name" value="Tryptophan_synthase_alpha"/>
    <property type="match status" value="1"/>
</dbReference>
<protein>
    <recommendedName>
        <fullName evidence="8">Tryptophan synthase alpha chain</fullName>
        <ecNumber evidence="8">4.2.1.20</ecNumber>
    </recommendedName>
</protein>
<dbReference type="PROSITE" id="PS00167">
    <property type="entry name" value="TRP_SYNTHASE_ALPHA"/>
    <property type="match status" value="1"/>
</dbReference>
<dbReference type="HAMAP" id="MF_00131">
    <property type="entry name" value="Trp_synth_alpha"/>
    <property type="match status" value="1"/>
</dbReference>
<evidence type="ECO:0000256" key="6">
    <source>
        <dbReference type="ARBA" id="ARBA00023239"/>
    </source>
</evidence>
<dbReference type="NCBIfam" id="TIGR00262">
    <property type="entry name" value="trpA"/>
    <property type="match status" value="1"/>
</dbReference>
<feature type="active site" description="Proton acceptor" evidence="8">
    <location>
        <position position="51"/>
    </location>
</feature>
<feature type="active site" description="Proton acceptor" evidence="8">
    <location>
        <position position="62"/>
    </location>
</feature>
<evidence type="ECO:0000256" key="8">
    <source>
        <dbReference type="HAMAP-Rule" id="MF_00131"/>
    </source>
</evidence>
<evidence type="ECO:0000256" key="7">
    <source>
        <dbReference type="ARBA" id="ARBA00049047"/>
    </source>
</evidence>
<keyword evidence="3 8" id="KW-0028">Amino-acid biosynthesis</keyword>
<evidence type="ECO:0000256" key="3">
    <source>
        <dbReference type="ARBA" id="ARBA00022605"/>
    </source>
</evidence>
<dbReference type="InterPro" id="IPR011060">
    <property type="entry name" value="RibuloseP-bd_barrel"/>
</dbReference>
<dbReference type="Pfam" id="PF00290">
    <property type="entry name" value="Trp_syntA"/>
    <property type="match status" value="1"/>
</dbReference>
<sequence>MGKTNLETVLQDTLQAGHKICVPYIMAGDGGLSILEERLQFLKDCGATAVELGIPFSDPVADGPTIQQAGIRALNEGASLSAILAQLSSFQHPAPLPIILMTYLNPILAMGVDCFAKKCSSSGVDGIIVPDLPLEEENLVSDSLADSNIALIRLVALTSPEERITMLADKSEGFLYAVTVNGTTGGRDAHANDVGVYLQQLKTQSTVPVLAGFGISSPARAQEFASYGDGVVIGSKIIELFQQQRLDDIRKLIALQ</sequence>
<comment type="caution">
    <text evidence="10">The sequence shown here is derived from an EMBL/GenBank/DDBJ whole genome shotgun (WGS) entry which is preliminary data.</text>
</comment>
<comment type="pathway">
    <text evidence="1 8">Amino-acid biosynthesis; L-tryptophan biosynthesis; L-tryptophan from chorismate: step 5/5.</text>
</comment>
<dbReference type="Gene3D" id="3.20.20.70">
    <property type="entry name" value="Aldolase class I"/>
    <property type="match status" value="1"/>
</dbReference>
<evidence type="ECO:0000256" key="5">
    <source>
        <dbReference type="ARBA" id="ARBA00023141"/>
    </source>
</evidence>